<sequence length="146" mass="16759">MNIEELKAILSGKDNEEKIEILSHLCDIFESYNTAIDNFEDIILTLLNFGIKEDNLELKEEIFNTLLTAATYKNIDGINFDFLADNLENLPDECLHSALTTLSFTFKKKYLSYLTKYLNHKNGSIRADAINAINEIEGYWAKRQGK</sequence>
<dbReference type="EMBL" id="WNZZ01000003">
    <property type="protein sequence ID" value="MUG21867.1"/>
    <property type="molecule type" value="Genomic_DNA"/>
</dbReference>
<evidence type="ECO:0000313" key="1">
    <source>
        <dbReference type="EMBL" id="MUG21867.1"/>
    </source>
</evidence>
<protein>
    <recommendedName>
        <fullName evidence="3">Immunity protein 30 domain-containing protein</fullName>
    </recommendedName>
</protein>
<organism evidence="1 2">
    <name type="scientific">Paenibacillus macerans</name>
    <name type="common">Bacillus macerans</name>
    <dbReference type="NCBI Taxonomy" id="44252"/>
    <lineage>
        <taxon>Bacteria</taxon>
        <taxon>Bacillati</taxon>
        <taxon>Bacillota</taxon>
        <taxon>Bacilli</taxon>
        <taxon>Bacillales</taxon>
        <taxon>Paenibacillaceae</taxon>
        <taxon>Paenibacillus</taxon>
    </lineage>
</organism>
<name>A0A6N8EPG9_PAEMA</name>
<dbReference type="RefSeq" id="WP_155619548.1">
    <property type="nucleotide sequence ID" value="NZ_JARLLF010000030.1"/>
</dbReference>
<evidence type="ECO:0008006" key="3">
    <source>
        <dbReference type="Google" id="ProtNLM"/>
    </source>
</evidence>
<accession>A0A6N8EPG9</accession>
<reference evidence="1 2" key="1">
    <citation type="submission" date="2019-11" db="EMBL/GenBank/DDBJ databases">
        <title>Draft genome sequences of five Paenibacillus species of dairy origin.</title>
        <authorList>
            <person name="Olajide A.M."/>
            <person name="Chen S."/>
            <person name="Lapointe G."/>
        </authorList>
    </citation>
    <scope>NUCLEOTIDE SEQUENCE [LARGE SCALE GENOMIC DNA]</scope>
    <source>
        <strain evidence="1 2">3CT49</strain>
    </source>
</reference>
<dbReference type="AlphaFoldDB" id="A0A6N8EPG9"/>
<evidence type="ECO:0000313" key="2">
    <source>
        <dbReference type="Proteomes" id="UP000442469"/>
    </source>
</evidence>
<dbReference type="InterPro" id="IPR016024">
    <property type="entry name" value="ARM-type_fold"/>
</dbReference>
<dbReference type="SUPFAM" id="SSF48371">
    <property type="entry name" value="ARM repeat"/>
    <property type="match status" value="1"/>
</dbReference>
<dbReference type="Proteomes" id="UP000442469">
    <property type="component" value="Unassembled WGS sequence"/>
</dbReference>
<comment type="caution">
    <text evidence="1">The sequence shown here is derived from an EMBL/GenBank/DDBJ whole genome shotgun (WGS) entry which is preliminary data.</text>
</comment>
<gene>
    <name evidence="1" type="ORF">GNQ08_05410</name>
</gene>
<proteinExistence type="predicted"/>